<dbReference type="Proteomes" id="UP001366060">
    <property type="component" value="Unassembled WGS sequence"/>
</dbReference>
<protein>
    <submittedName>
        <fullName evidence="2">Uncharacterized protein</fullName>
    </submittedName>
</protein>
<evidence type="ECO:0000256" key="1">
    <source>
        <dbReference type="SAM" id="MobiDB-lite"/>
    </source>
</evidence>
<gene>
    <name evidence="2" type="ORF">V6255_08820</name>
</gene>
<dbReference type="RefSeq" id="WP_341627811.1">
    <property type="nucleotide sequence ID" value="NZ_JBAKBA010000017.1"/>
</dbReference>
<feature type="region of interest" description="Disordered" evidence="1">
    <location>
        <begin position="60"/>
        <end position="86"/>
    </location>
</feature>
<comment type="caution">
    <text evidence="2">The sequence shown here is derived from an EMBL/GenBank/DDBJ whole genome shotgun (WGS) entry which is preliminary data.</text>
</comment>
<keyword evidence="3" id="KW-1185">Reference proteome</keyword>
<proteinExistence type="predicted"/>
<evidence type="ECO:0000313" key="2">
    <source>
        <dbReference type="EMBL" id="MEL0659241.1"/>
    </source>
</evidence>
<evidence type="ECO:0000313" key="3">
    <source>
        <dbReference type="Proteomes" id="UP001366060"/>
    </source>
</evidence>
<reference evidence="2 3" key="1">
    <citation type="submission" date="2024-02" db="EMBL/GenBank/DDBJ databases">
        <title>Bacteria isolated from the canopy kelp, Nereocystis luetkeana.</title>
        <authorList>
            <person name="Pfister C.A."/>
            <person name="Younker I.T."/>
            <person name="Light S.H."/>
        </authorList>
    </citation>
    <scope>NUCLEOTIDE SEQUENCE [LARGE SCALE GENOMIC DNA]</scope>
    <source>
        <strain evidence="2 3">TI.2.07</strain>
    </source>
</reference>
<organism evidence="2 3">
    <name type="scientific">Psychromonas arctica</name>
    <dbReference type="NCBI Taxonomy" id="168275"/>
    <lineage>
        <taxon>Bacteria</taxon>
        <taxon>Pseudomonadati</taxon>
        <taxon>Pseudomonadota</taxon>
        <taxon>Gammaproteobacteria</taxon>
        <taxon>Alteromonadales</taxon>
        <taxon>Psychromonadaceae</taxon>
        <taxon>Psychromonas</taxon>
    </lineage>
</organism>
<accession>A0ABU9HC91</accession>
<sequence>MSQHLINDFIHRTYLFKPFNNNKLTTQKLVKYQKSNDHNHSSPEDIEESVHNLKSIVLVKSDKPQEDKTKTESKSEAKIKHVDITI</sequence>
<dbReference type="EMBL" id="JBAKBA010000017">
    <property type="protein sequence ID" value="MEL0659241.1"/>
    <property type="molecule type" value="Genomic_DNA"/>
</dbReference>
<name>A0ABU9HC91_9GAMM</name>